<organism evidence="2 3">
    <name type="scientific">Blepharisma stoltei</name>
    <dbReference type="NCBI Taxonomy" id="1481888"/>
    <lineage>
        <taxon>Eukaryota</taxon>
        <taxon>Sar</taxon>
        <taxon>Alveolata</taxon>
        <taxon>Ciliophora</taxon>
        <taxon>Postciliodesmatophora</taxon>
        <taxon>Heterotrichea</taxon>
        <taxon>Heterotrichida</taxon>
        <taxon>Blepharismidae</taxon>
        <taxon>Blepharisma</taxon>
    </lineage>
</organism>
<dbReference type="Proteomes" id="UP001162131">
    <property type="component" value="Unassembled WGS sequence"/>
</dbReference>
<sequence length="261" mass="29144">MNPRNANKLASPLSSKFKKSSPVKKIQKLQKQIEIATTSALKSVQLYEERKEFMDVDEGELCVNPHPNFEFNGISPIRSEECSPEISFDSDLNDLQVQVKPGSACPRKRDMDSFLKSSMKYGTKVSQILSESGVASPRKFKQTSQPTQISSSKQQSKSQKSLKESPKNLKIEKEVQKKILPLESLFSKTENRHSIGYLTSREIMMSSLTKFDGLNSLFSYGSSGPEHRNLIIEGEMAPKARIISGPSSRVKANALSIKRQA</sequence>
<evidence type="ECO:0000256" key="1">
    <source>
        <dbReference type="SAM" id="MobiDB-lite"/>
    </source>
</evidence>
<reference evidence="2" key="1">
    <citation type="submission" date="2021-09" db="EMBL/GenBank/DDBJ databases">
        <authorList>
            <consortium name="AG Swart"/>
            <person name="Singh M."/>
            <person name="Singh A."/>
            <person name="Seah K."/>
            <person name="Emmerich C."/>
        </authorList>
    </citation>
    <scope>NUCLEOTIDE SEQUENCE</scope>
    <source>
        <strain evidence="2">ATCC30299</strain>
    </source>
</reference>
<feature type="region of interest" description="Disordered" evidence="1">
    <location>
        <begin position="132"/>
        <end position="168"/>
    </location>
</feature>
<accession>A0AAU9ILR7</accession>
<dbReference type="EMBL" id="CAJZBQ010000005">
    <property type="protein sequence ID" value="CAG9312119.1"/>
    <property type="molecule type" value="Genomic_DNA"/>
</dbReference>
<proteinExistence type="predicted"/>
<gene>
    <name evidence="2" type="ORF">BSTOLATCC_MIC5369</name>
</gene>
<evidence type="ECO:0000313" key="3">
    <source>
        <dbReference type="Proteomes" id="UP001162131"/>
    </source>
</evidence>
<keyword evidence="3" id="KW-1185">Reference proteome</keyword>
<dbReference type="AlphaFoldDB" id="A0AAU9ILR7"/>
<evidence type="ECO:0000313" key="2">
    <source>
        <dbReference type="EMBL" id="CAG9312119.1"/>
    </source>
</evidence>
<feature type="compositionally biased region" description="Low complexity" evidence="1">
    <location>
        <begin position="142"/>
        <end position="159"/>
    </location>
</feature>
<name>A0AAU9ILR7_9CILI</name>
<protein>
    <submittedName>
        <fullName evidence="2">Uncharacterized protein</fullName>
    </submittedName>
</protein>
<comment type="caution">
    <text evidence="2">The sequence shown here is derived from an EMBL/GenBank/DDBJ whole genome shotgun (WGS) entry which is preliminary data.</text>
</comment>